<sequence>MATNDDATTDTMGSVVKPVIISGAGVVGLSLAHALKKAGIPFEIYERDEHIDARPHGWAITLHWALPFLRKMLDDETLAAVDDVQVDPEVGRNDNGNFLFINLETLDAKFRIPPNERRRVNRERLRKALLRGVAEHVRWGKRLTDVELLGGDGDGGGDSSGDVRALFADGSSAEGRLLVGAEGSNSQTRRFLVPDAFRNYQLPVRLVGAAIDLRPEDAQPLRDIDPLLFQGCHPVTGNFLWISMLETPDTNGSAGTPEAHYRIQVIVSWPVRDPEADEVPDGDAARVAEMQRRAVDFHPLLRGVVDAIPATASVMEIALQDWPCQQWDARGGRVTLVGDAAHAMTMYRGEAANHGILDAYILARRLAEVYAGDKARADAVVEYEDEMRERAAPAVLLSRQACLDAHDFHGLNENSAVLKRRAITTKTACKPTQHFYITMTRTDPSVRFGKGRRLGSGPAREPPPEASTIVDRLAQQMDDTSLRTPVSPLDNLGSRLRRLKCPRCTPGLISDEKAVWKQAARIAALGTKASCVPCLTCGAAVCMHCAKILTNARNECCPSARLGVLWVLLCGVPASGPHGHGEATERQEAVLGKVIKAMIALLPDPAGSSPLDRNPSPLLVEMIQRSPLLTRMAATLQTATVKDVAERPAVYEAVVTAIQALDANPALAETVCGKRRIYSAEAMLFPMTMAPSGAEADEGPEAPPMTTLMVDFVSMARGTRVVRIEEEPPAPSAASRAIQRSGPSGASSPGRSSPSGSARSTLAQWKGKLAAAPSAAARAIQQSRPSGSSRSGRSSSSGAARPAPPTQPAPLPTGADAFHREHCVEPIDDDVFMPGYPFFVDQIRASVPRAGRMKRLLHEIQVLSSSLPPGIWVKHCLGRPDYFMVLIEGPRDTPYEFGVFEFHMLCPDEYPQTPPMVVWSPRASFRGPINPNLYEDGVVCLSLLGTWHGEPWNPAQSSLLQVLVSIQGLIFTEEPYCNEPGFARRRGSRESRDYNAAIRGVSLRHYVQDVYCRDIRKTIWTPILEYVRKRDGRDMLQTAERWTAGEGGRVPMRDKDRPRLSEFRQWLGRL</sequence>
<keyword evidence="4" id="KW-0560">Oxidoreductase</keyword>
<evidence type="ECO:0000313" key="9">
    <source>
        <dbReference type="Proteomes" id="UP001163105"/>
    </source>
</evidence>
<organism evidence="8 9">
    <name type="scientific">Purpureocillium lavendulum</name>
    <dbReference type="NCBI Taxonomy" id="1247861"/>
    <lineage>
        <taxon>Eukaryota</taxon>
        <taxon>Fungi</taxon>
        <taxon>Dikarya</taxon>
        <taxon>Ascomycota</taxon>
        <taxon>Pezizomycotina</taxon>
        <taxon>Sordariomycetes</taxon>
        <taxon>Hypocreomycetidae</taxon>
        <taxon>Hypocreales</taxon>
        <taxon>Ophiocordycipitaceae</taxon>
        <taxon>Purpureocillium</taxon>
    </lineage>
</organism>
<dbReference type="PANTHER" id="PTHR47178">
    <property type="entry name" value="MONOOXYGENASE, FAD-BINDING"/>
    <property type="match status" value="1"/>
</dbReference>
<dbReference type="SMART" id="SM00212">
    <property type="entry name" value="UBCc"/>
    <property type="match status" value="1"/>
</dbReference>
<dbReference type="InterPro" id="IPR016135">
    <property type="entry name" value="UBQ-conjugating_enzyme/RWD"/>
</dbReference>
<evidence type="ECO:0000256" key="3">
    <source>
        <dbReference type="ARBA" id="ARBA00022827"/>
    </source>
</evidence>
<dbReference type="PANTHER" id="PTHR47178:SF1">
    <property type="entry name" value="FAD-BINDING DOMAIN-CONTAINING PROTEIN-RELATED"/>
    <property type="match status" value="1"/>
</dbReference>
<feature type="region of interest" description="Disordered" evidence="6">
    <location>
        <begin position="724"/>
        <end position="815"/>
    </location>
</feature>
<dbReference type="PRINTS" id="PR00420">
    <property type="entry name" value="RNGMNOXGNASE"/>
</dbReference>
<feature type="compositionally biased region" description="Low complexity" evidence="6">
    <location>
        <begin position="732"/>
        <end position="760"/>
    </location>
</feature>
<feature type="compositionally biased region" description="Pro residues" evidence="6">
    <location>
        <begin position="802"/>
        <end position="811"/>
    </location>
</feature>
<proteinExistence type="predicted"/>
<dbReference type="GO" id="GO:0071949">
    <property type="term" value="F:FAD binding"/>
    <property type="evidence" value="ECO:0007669"/>
    <property type="project" value="InterPro"/>
</dbReference>
<reference evidence="8" key="1">
    <citation type="submission" date="2023-01" db="EMBL/GenBank/DDBJ databases">
        <title>The growth and conidiation of Purpureocillium lavendulum are regulated by nitrogen source and histone H3K14 acetylation.</title>
        <authorList>
            <person name="Tang P."/>
            <person name="Han J."/>
            <person name="Zhang C."/>
            <person name="Tang P."/>
            <person name="Qi F."/>
            <person name="Zhang K."/>
            <person name="Liang L."/>
        </authorList>
    </citation>
    <scope>NUCLEOTIDE SEQUENCE</scope>
    <source>
        <strain evidence="8">YMF1.00683</strain>
    </source>
</reference>
<feature type="compositionally biased region" description="Low complexity" evidence="6">
    <location>
        <begin position="770"/>
        <end position="801"/>
    </location>
</feature>
<dbReference type="SUPFAM" id="SSF51905">
    <property type="entry name" value="FAD/NAD(P)-binding domain"/>
    <property type="match status" value="1"/>
</dbReference>
<evidence type="ECO:0000256" key="6">
    <source>
        <dbReference type="SAM" id="MobiDB-lite"/>
    </source>
</evidence>
<dbReference type="InterPro" id="IPR002938">
    <property type="entry name" value="FAD-bd"/>
</dbReference>
<keyword evidence="9" id="KW-1185">Reference proteome</keyword>
<dbReference type="Pfam" id="PF00179">
    <property type="entry name" value="UQ_con"/>
    <property type="match status" value="1"/>
</dbReference>
<dbReference type="InterPro" id="IPR000608">
    <property type="entry name" value="UBC"/>
</dbReference>
<accession>A0AB34FQR7</accession>
<keyword evidence="3" id="KW-0274">FAD</keyword>
<evidence type="ECO:0000256" key="1">
    <source>
        <dbReference type="ARBA" id="ARBA00001974"/>
    </source>
</evidence>
<evidence type="ECO:0000256" key="5">
    <source>
        <dbReference type="ARBA" id="ARBA00023033"/>
    </source>
</evidence>
<keyword evidence="5" id="KW-0503">Monooxygenase</keyword>
<dbReference type="PROSITE" id="PS50127">
    <property type="entry name" value="UBC_2"/>
    <property type="match status" value="1"/>
</dbReference>
<dbReference type="Proteomes" id="UP001163105">
    <property type="component" value="Unassembled WGS sequence"/>
</dbReference>
<gene>
    <name evidence="8" type="ORF">O9K51_06979</name>
</gene>
<evidence type="ECO:0000256" key="4">
    <source>
        <dbReference type="ARBA" id="ARBA00023002"/>
    </source>
</evidence>
<protein>
    <submittedName>
        <fullName evidence="8">FAD dependent oxidoreductase</fullName>
    </submittedName>
</protein>
<evidence type="ECO:0000259" key="7">
    <source>
        <dbReference type="PROSITE" id="PS50127"/>
    </source>
</evidence>
<dbReference type="Gene3D" id="3.50.50.60">
    <property type="entry name" value="FAD/NAD(P)-binding domain"/>
    <property type="match status" value="1"/>
</dbReference>
<comment type="caution">
    <text evidence="8">The sequence shown here is derived from an EMBL/GenBank/DDBJ whole genome shotgun (WGS) entry which is preliminary data.</text>
</comment>
<name>A0AB34FQR7_9HYPO</name>
<dbReference type="Gene3D" id="3.10.110.10">
    <property type="entry name" value="Ubiquitin Conjugating Enzyme"/>
    <property type="match status" value="1"/>
</dbReference>
<dbReference type="AlphaFoldDB" id="A0AB34FQR7"/>
<dbReference type="Pfam" id="PF01494">
    <property type="entry name" value="FAD_binding_3"/>
    <property type="match status" value="1"/>
</dbReference>
<keyword evidence="2" id="KW-0285">Flavoprotein</keyword>
<dbReference type="SUPFAM" id="SSF54495">
    <property type="entry name" value="UBC-like"/>
    <property type="match status" value="1"/>
</dbReference>
<dbReference type="GO" id="GO:0004497">
    <property type="term" value="F:monooxygenase activity"/>
    <property type="evidence" value="ECO:0007669"/>
    <property type="project" value="UniProtKB-KW"/>
</dbReference>
<evidence type="ECO:0000313" key="8">
    <source>
        <dbReference type="EMBL" id="KAJ6441183.1"/>
    </source>
</evidence>
<dbReference type="InterPro" id="IPR036188">
    <property type="entry name" value="FAD/NAD-bd_sf"/>
</dbReference>
<evidence type="ECO:0000256" key="2">
    <source>
        <dbReference type="ARBA" id="ARBA00022630"/>
    </source>
</evidence>
<feature type="domain" description="UBC core" evidence="7">
    <location>
        <begin position="851"/>
        <end position="1007"/>
    </location>
</feature>
<comment type="cofactor">
    <cofactor evidence="1">
        <name>FAD</name>
        <dbReference type="ChEBI" id="CHEBI:57692"/>
    </cofactor>
</comment>
<dbReference type="EMBL" id="JAQHRD010000005">
    <property type="protein sequence ID" value="KAJ6441183.1"/>
    <property type="molecule type" value="Genomic_DNA"/>
</dbReference>